<dbReference type="Pfam" id="PF14534">
    <property type="entry name" value="DUF4440"/>
    <property type="match status" value="1"/>
</dbReference>
<comment type="caution">
    <text evidence="3">The sequence shown here is derived from an EMBL/GenBank/DDBJ whole genome shotgun (WGS) entry which is preliminary data.</text>
</comment>
<dbReference type="EMBL" id="RJUF01000006">
    <property type="protein sequence ID" value="MCP9762147.1"/>
    <property type="molecule type" value="Genomic_DNA"/>
</dbReference>
<dbReference type="Proteomes" id="UP001204144">
    <property type="component" value="Unassembled WGS sequence"/>
</dbReference>
<evidence type="ECO:0000313" key="3">
    <source>
        <dbReference type="EMBL" id="MCP9762147.1"/>
    </source>
</evidence>
<evidence type="ECO:0000256" key="1">
    <source>
        <dbReference type="SAM" id="SignalP"/>
    </source>
</evidence>
<keyword evidence="1" id="KW-0732">Signal</keyword>
<gene>
    <name evidence="3" type="ORF">EGI31_04215</name>
</gene>
<dbReference type="AlphaFoldDB" id="A0AAE3GZY8"/>
<proteinExistence type="predicted"/>
<dbReference type="InterPro" id="IPR032710">
    <property type="entry name" value="NTF2-like_dom_sf"/>
</dbReference>
<sequence>MKRLLILSFLVLPFQVTKAQNAEKETAAIKAVLTDFFETFTHPDMKYFDRNCSPDFQLLEVGEVWERKEIQAYVDKMTAKPLTFERTNQFDFIKVKFYKNMAWVSYYNTATIRSLQDNSVRKVEWLESIILEKVKGRWVLQQMHSSFKK</sequence>
<reference evidence="3 4" key="1">
    <citation type="submission" date="2018-11" db="EMBL/GenBank/DDBJ databases">
        <title>Novel bacteria species description.</title>
        <authorList>
            <person name="Han J.-H."/>
        </authorList>
    </citation>
    <scope>NUCLEOTIDE SEQUENCE [LARGE SCALE GENOMIC DNA]</scope>
    <source>
        <strain evidence="3 4">KCTC23259</strain>
    </source>
</reference>
<evidence type="ECO:0000259" key="2">
    <source>
        <dbReference type="Pfam" id="PF14534"/>
    </source>
</evidence>
<feature type="domain" description="DUF4440" evidence="2">
    <location>
        <begin position="29"/>
        <end position="140"/>
    </location>
</feature>
<evidence type="ECO:0000313" key="4">
    <source>
        <dbReference type="Proteomes" id="UP001204144"/>
    </source>
</evidence>
<dbReference type="RefSeq" id="WP_255035902.1">
    <property type="nucleotide sequence ID" value="NZ_RJUF01000006.1"/>
</dbReference>
<protein>
    <submittedName>
        <fullName evidence="3">Nuclear transport factor 2 family protein</fullName>
    </submittedName>
</protein>
<name>A0AAE3GZY8_9BACT</name>
<feature type="signal peptide" evidence="1">
    <location>
        <begin position="1"/>
        <end position="19"/>
    </location>
</feature>
<dbReference type="InterPro" id="IPR027843">
    <property type="entry name" value="DUF4440"/>
</dbReference>
<organism evidence="3 4">
    <name type="scientific">Lacihabitans soyangensis</name>
    <dbReference type="NCBI Taxonomy" id="869394"/>
    <lineage>
        <taxon>Bacteria</taxon>
        <taxon>Pseudomonadati</taxon>
        <taxon>Bacteroidota</taxon>
        <taxon>Cytophagia</taxon>
        <taxon>Cytophagales</taxon>
        <taxon>Leadbetterellaceae</taxon>
        <taxon>Lacihabitans</taxon>
    </lineage>
</organism>
<accession>A0AAE3GZY8</accession>
<feature type="chain" id="PRO_5041976541" evidence="1">
    <location>
        <begin position="20"/>
        <end position="149"/>
    </location>
</feature>
<dbReference type="SUPFAM" id="SSF54427">
    <property type="entry name" value="NTF2-like"/>
    <property type="match status" value="1"/>
</dbReference>
<dbReference type="Gene3D" id="3.10.450.50">
    <property type="match status" value="1"/>
</dbReference>
<keyword evidence="4" id="KW-1185">Reference proteome</keyword>